<evidence type="ECO:0000256" key="1">
    <source>
        <dbReference type="SAM" id="MobiDB-lite"/>
    </source>
</evidence>
<keyword evidence="3" id="KW-1185">Reference proteome</keyword>
<dbReference type="InParanoid" id="A0A1V9X628"/>
<comment type="caution">
    <text evidence="2">The sequence shown here is derived from an EMBL/GenBank/DDBJ whole genome shotgun (WGS) entry which is preliminary data.</text>
</comment>
<sequence>MVHAEFGDSVAGFEAQGDDIVLPVSQQRRKLRKERRRYAIGQPKSERDQPRSNRLG</sequence>
<evidence type="ECO:0000313" key="2">
    <source>
        <dbReference type="EMBL" id="OQR68954.1"/>
    </source>
</evidence>
<dbReference type="EMBL" id="MNPL01022807">
    <property type="protein sequence ID" value="OQR68954.1"/>
    <property type="molecule type" value="Genomic_DNA"/>
</dbReference>
<feature type="compositionally biased region" description="Basic residues" evidence="1">
    <location>
        <begin position="27"/>
        <end position="38"/>
    </location>
</feature>
<evidence type="ECO:0000313" key="3">
    <source>
        <dbReference type="Proteomes" id="UP000192247"/>
    </source>
</evidence>
<dbReference type="AlphaFoldDB" id="A0A1V9X628"/>
<gene>
    <name evidence="2" type="ORF">BIW11_01928</name>
</gene>
<organism evidence="2 3">
    <name type="scientific">Tropilaelaps mercedesae</name>
    <dbReference type="NCBI Taxonomy" id="418985"/>
    <lineage>
        <taxon>Eukaryota</taxon>
        <taxon>Metazoa</taxon>
        <taxon>Ecdysozoa</taxon>
        <taxon>Arthropoda</taxon>
        <taxon>Chelicerata</taxon>
        <taxon>Arachnida</taxon>
        <taxon>Acari</taxon>
        <taxon>Parasitiformes</taxon>
        <taxon>Mesostigmata</taxon>
        <taxon>Gamasina</taxon>
        <taxon>Dermanyssoidea</taxon>
        <taxon>Laelapidae</taxon>
        <taxon>Tropilaelaps</taxon>
    </lineage>
</organism>
<reference evidence="2 3" key="1">
    <citation type="journal article" date="2017" name="Gigascience">
        <title>Draft genome of the honey bee ectoparasitic mite, Tropilaelaps mercedesae, is shaped by the parasitic life history.</title>
        <authorList>
            <person name="Dong X."/>
            <person name="Armstrong S.D."/>
            <person name="Xia D."/>
            <person name="Makepeace B.L."/>
            <person name="Darby A.C."/>
            <person name="Kadowaki T."/>
        </authorList>
    </citation>
    <scope>NUCLEOTIDE SEQUENCE [LARGE SCALE GENOMIC DNA]</scope>
    <source>
        <strain evidence="2">Wuxi-XJTLU</strain>
    </source>
</reference>
<feature type="compositionally biased region" description="Basic and acidic residues" evidence="1">
    <location>
        <begin position="44"/>
        <end position="56"/>
    </location>
</feature>
<proteinExistence type="predicted"/>
<name>A0A1V9X628_9ACAR</name>
<accession>A0A1V9X628</accession>
<protein>
    <submittedName>
        <fullName evidence="2">Uncharacterized protein</fullName>
    </submittedName>
</protein>
<dbReference type="Proteomes" id="UP000192247">
    <property type="component" value="Unassembled WGS sequence"/>
</dbReference>
<feature type="region of interest" description="Disordered" evidence="1">
    <location>
        <begin position="17"/>
        <end position="56"/>
    </location>
</feature>